<evidence type="ECO:0000256" key="1">
    <source>
        <dbReference type="SAM" id="MobiDB-lite"/>
    </source>
</evidence>
<name>A0A834P1K7_VESPE</name>
<dbReference type="EMBL" id="JACSDY010000006">
    <property type="protein sequence ID" value="KAF7425034.1"/>
    <property type="molecule type" value="Genomic_DNA"/>
</dbReference>
<accession>A0A834P1K7</accession>
<proteinExistence type="predicted"/>
<keyword evidence="3" id="KW-1185">Reference proteome</keyword>
<feature type="compositionally biased region" description="Basic and acidic residues" evidence="1">
    <location>
        <begin position="1"/>
        <end position="11"/>
    </location>
</feature>
<reference evidence="2" key="1">
    <citation type="journal article" date="2020" name="G3 (Bethesda)">
        <title>High-Quality Assemblies for Three Invasive Social Wasps from the &lt;i&gt;Vespula&lt;/i&gt; Genus.</title>
        <authorList>
            <person name="Harrop T.W.R."/>
            <person name="Guhlin J."/>
            <person name="McLaughlin G.M."/>
            <person name="Permina E."/>
            <person name="Stockwell P."/>
            <person name="Gilligan J."/>
            <person name="Le Lec M.F."/>
            <person name="Gruber M.A.M."/>
            <person name="Quinn O."/>
            <person name="Lovegrove M."/>
            <person name="Duncan E.J."/>
            <person name="Remnant E.J."/>
            <person name="Van Eeckhoven J."/>
            <person name="Graham B."/>
            <person name="Knapp R.A."/>
            <person name="Langford K.W."/>
            <person name="Kronenberg Z."/>
            <person name="Press M.O."/>
            <person name="Eacker S.M."/>
            <person name="Wilson-Rankin E.E."/>
            <person name="Purcell J."/>
            <person name="Lester P.J."/>
            <person name="Dearden P.K."/>
        </authorList>
    </citation>
    <scope>NUCLEOTIDE SEQUENCE</scope>
    <source>
        <strain evidence="2">Volc-1</strain>
    </source>
</reference>
<gene>
    <name evidence="2" type="ORF">H0235_007472</name>
</gene>
<protein>
    <submittedName>
        <fullName evidence="2">Uncharacterized protein</fullName>
    </submittedName>
</protein>
<evidence type="ECO:0000313" key="2">
    <source>
        <dbReference type="EMBL" id="KAF7425034.1"/>
    </source>
</evidence>
<dbReference type="AlphaFoldDB" id="A0A834P1K7"/>
<dbReference type="Proteomes" id="UP000600918">
    <property type="component" value="Unassembled WGS sequence"/>
</dbReference>
<comment type="caution">
    <text evidence="2">The sequence shown here is derived from an EMBL/GenBank/DDBJ whole genome shotgun (WGS) entry which is preliminary data.</text>
</comment>
<sequence length="184" mass="20685">MPDVDCERKGDGTVGSAPREDQRQKGEGSARCSHKQLVASAKLPRLSYGNAKLETRLLGYTTYPAEWLGWAQVCVECERLPRESENGARSGVLDRWLKQRQFPSLYLLHLCIHPSCELFKSVFEPCGRELRVTSVETVVSSKITLNNNVPVLRCRTHDGRCKSLTTHGYLSKPTEKGYGKSSDW</sequence>
<feature type="region of interest" description="Disordered" evidence="1">
    <location>
        <begin position="1"/>
        <end position="29"/>
    </location>
</feature>
<feature type="compositionally biased region" description="Basic and acidic residues" evidence="1">
    <location>
        <begin position="18"/>
        <end position="28"/>
    </location>
</feature>
<organism evidence="2 3">
    <name type="scientific">Vespula pensylvanica</name>
    <name type="common">Western yellow jacket</name>
    <name type="synonym">Wasp</name>
    <dbReference type="NCBI Taxonomy" id="30213"/>
    <lineage>
        <taxon>Eukaryota</taxon>
        <taxon>Metazoa</taxon>
        <taxon>Ecdysozoa</taxon>
        <taxon>Arthropoda</taxon>
        <taxon>Hexapoda</taxon>
        <taxon>Insecta</taxon>
        <taxon>Pterygota</taxon>
        <taxon>Neoptera</taxon>
        <taxon>Endopterygota</taxon>
        <taxon>Hymenoptera</taxon>
        <taxon>Apocrita</taxon>
        <taxon>Aculeata</taxon>
        <taxon>Vespoidea</taxon>
        <taxon>Vespidae</taxon>
        <taxon>Vespinae</taxon>
        <taxon>Vespula</taxon>
    </lineage>
</organism>
<evidence type="ECO:0000313" key="3">
    <source>
        <dbReference type="Proteomes" id="UP000600918"/>
    </source>
</evidence>